<dbReference type="SUPFAM" id="SSF56935">
    <property type="entry name" value="Porins"/>
    <property type="match status" value="1"/>
</dbReference>
<protein>
    <recommendedName>
        <fullName evidence="4">Outer membrane protein beta-barrel domain-containing protein</fullName>
    </recommendedName>
</protein>
<comment type="caution">
    <text evidence="2">The sequence shown here is derived from an EMBL/GenBank/DDBJ whole genome shotgun (WGS) entry which is preliminary data.</text>
</comment>
<feature type="signal peptide" evidence="1">
    <location>
        <begin position="1"/>
        <end position="26"/>
    </location>
</feature>
<evidence type="ECO:0000313" key="2">
    <source>
        <dbReference type="EMBL" id="RDH82893.1"/>
    </source>
</evidence>
<evidence type="ECO:0008006" key="4">
    <source>
        <dbReference type="Google" id="ProtNLM"/>
    </source>
</evidence>
<organism evidence="2 3">
    <name type="scientific">endosymbiont of Galathealinum brachiosum</name>
    <dbReference type="NCBI Taxonomy" id="2200906"/>
    <lineage>
        <taxon>Bacteria</taxon>
        <taxon>Pseudomonadati</taxon>
        <taxon>Pseudomonadota</taxon>
        <taxon>Gammaproteobacteria</taxon>
        <taxon>sulfur-oxidizing symbionts</taxon>
    </lineage>
</organism>
<proteinExistence type="predicted"/>
<feature type="chain" id="PRO_5016638282" description="Outer membrane protein beta-barrel domain-containing protein" evidence="1">
    <location>
        <begin position="27"/>
        <end position="280"/>
    </location>
</feature>
<reference evidence="2 3" key="1">
    <citation type="journal article" date="2018" name="ISME J.">
        <title>Endosymbiont genomes yield clues of tubeworm success.</title>
        <authorList>
            <person name="Li Y."/>
            <person name="Liles M.R."/>
            <person name="Halanych K.M."/>
        </authorList>
    </citation>
    <scope>NUCLEOTIDE SEQUENCE [LARGE SCALE GENOMIC DNA]</scope>
    <source>
        <strain evidence="2">A1464</strain>
    </source>
</reference>
<name>A0A370DDG3_9GAMM</name>
<accession>A0A370DDG3</accession>
<gene>
    <name evidence="2" type="ORF">DIZ80_11535</name>
</gene>
<keyword evidence="3" id="KW-1185">Reference proteome</keyword>
<evidence type="ECO:0000256" key="1">
    <source>
        <dbReference type="SAM" id="SignalP"/>
    </source>
</evidence>
<dbReference type="EMBL" id="QFXC01000011">
    <property type="protein sequence ID" value="RDH82893.1"/>
    <property type="molecule type" value="Genomic_DNA"/>
</dbReference>
<sequence>MLSNKILSVLLYVSVFHLSTTDTALADIDEVYRLSVGTNISNYNSDITLNSSSGSFDKTISFEDDLGMTNQVNSSWISARYRVGDLHHIRFTYIPISRTSLTQSVNDIIIDDTTIKAGASISTKTKSDIIDFSYIYNFHKTPQLEIGFSAGIYWLLNNTQVLAAGEVQAEGDDEVVFKSDFSSEQKLQAPMPLIGLSVNYEIMPSWRTHASFRYLDVLVNDISGRILSLEAGTEYYFNNNWGIGVSIATFELDVEAIGIIGSTALGWSHDGVQIYATFKY</sequence>
<dbReference type="Proteomes" id="UP000254266">
    <property type="component" value="Unassembled WGS sequence"/>
</dbReference>
<evidence type="ECO:0000313" key="3">
    <source>
        <dbReference type="Proteomes" id="UP000254266"/>
    </source>
</evidence>
<dbReference type="AlphaFoldDB" id="A0A370DDG3"/>
<keyword evidence="1" id="KW-0732">Signal</keyword>